<comment type="caution">
    <text evidence="9">The sequence shown here is derived from an EMBL/GenBank/DDBJ whole genome shotgun (WGS) entry which is preliminary data.</text>
</comment>
<dbReference type="PANTHER" id="PTHR43713">
    <property type="entry name" value="GLUTAMATE-1-SEMIALDEHYDE 2,1-AMINOMUTASE"/>
    <property type="match status" value="1"/>
</dbReference>
<evidence type="ECO:0000256" key="5">
    <source>
        <dbReference type="ARBA" id="ARBA00022898"/>
    </source>
</evidence>
<comment type="subcellular location">
    <subcellularLocation>
        <location evidence="8">Cytoplasm</location>
    </subcellularLocation>
</comment>
<evidence type="ECO:0000313" key="9">
    <source>
        <dbReference type="EMBL" id="GID58456.1"/>
    </source>
</evidence>
<dbReference type="Proteomes" id="UP000612282">
    <property type="component" value="Unassembled WGS sequence"/>
</dbReference>
<dbReference type="InterPro" id="IPR049704">
    <property type="entry name" value="Aminotrans_3_PPA_site"/>
</dbReference>
<dbReference type="InterPro" id="IPR004639">
    <property type="entry name" value="4pyrrol_synth_GluAld_NH2Trfase"/>
</dbReference>
<dbReference type="HAMAP" id="MF_00375">
    <property type="entry name" value="HemL_aminotrans_3"/>
    <property type="match status" value="1"/>
</dbReference>
<comment type="similarity">
    <text evidence="4 8">Belongs to the class-III pyridoxal-phosphate-dependent aminotransferase family. HemL subfamily.</text>
</comment>
<dbReference type="InterPro" id="IPR015421">
    <property type="entry name" value="PyrdxlP-dep_Trfase_major"/>
</dbReference>
<dbReference type="EC" id="5.4.3.8" evidence="8"/>
<reference evidence="9 10" key="1">
    <citation type="submission" date="2021-01" db="EMBL/GenBank/DDBJ databases">
        <title>Whole genome shotgun sequence of Actinoplanes couchii NBRC 106145.</title>
        <authorList>
            <person name="Komaki H."/>
            <person name="Tamura T."/>
        </authorList>
    </citation>
    <scope>NUCLEOTIDE SEQUENCE [LARGE SCALE GENOMIC DNA]</scope>
    <source>
        <strain evidence="9 10">NBRC 106145</strain>
    </source>
</reference>
<comment type="catalytic activity">
    <reaction evidence="1 8">
        <text>(S)-4-amino-5-oxopentanoate = 5-aminolevulinate</text>
        <dbReference type="Rhea" id="RHEA:14265"/>
        <dbReference type="ChEBI" id="CHEBI:57501"/>
        <dbReference type="ChEBI" id="CHEBI:356416"/>
        <dbReference type="EC" id="5.4.3.8"/>
    </reaction>
</comment>
<comment type="subunit">
    <text evidence="8">Homodimer.</text>
</comment>
<accession>A0ABQ3XIX4</accession>
<proteinExistence type="inferred from homology"/>
<dbReference type="PROSITE" id="PS00600">
    <property type="entry name" value="AA_TRANSFER_CLASS_3"/>
    <property type="match status" value="1"/>
</dbReference>
<dbReference type="NCBIfam" id="NF000818">
    <property type="entry name" value="PRK00062.1"/>
    <property type="match status" value="1"/>
</dbReference>
<dbReference type="SUPFAM" id="SSF53383">
    <property type="entry name" value="PLP-dependent transferases"/>
    <property type="match status" value="1"/>
</dbReference>
<evidence type="ECO:0000256" key="3">
    <source>
        <dbReference type="ARBA" id="ARBA00004819"/>
    </source>
</evidence>
<keyword evidence="5 8" id="KW-0663">Pyridoxal phosphate</keyword>
<keyword evidence="6 8" id="KW-0413">Isomerase</keyword>
<dbReference type="PANTHER" id="PTHR43713:SF3">
    <property type="entry name" value="GLUTAMATE-1-SEMIALDEHYDE 2,1-AMINOMUTASE 1, CHLOROPLASTIC-RELATED"/>
    <property type="match status" value="1"/>
</dbReference>
<evidence type="ECO:0000256" key="7">
    <source>
        <dbReference type="ARBA" id="ARBA00023244"/>
    </source>
</evidence>
<keyword evidence="8" id="KW-0963">Cytoplasm</keyword>
<gene>
    <name evidence="8 9" type="primary">hemL</name>
    <name evidence="9" type="ORF">Aco03nite_068600</name>
</gene>
<comment type="pathway">
    <text evidence="3">Porphyrin-containing compound metabolism; protoporphyrin-IX biosynthesis; 5-aminolevulinate from L-glutamyl-tRNA(Glu): step 2/2.</text>
</comment>
<dbReference type="InterPro" id="IPR015424">
    <property type="entry name" value="PyrdxlP-dep_Trfase"/>
</dbReference>
<dbReference type="InterPro" id="IPR005814">
    <property type="entry name" value="Aminotrans_3"/>
</dbReference>
<protein>
    <recommendedName>
        <fullName evidence="8">Glutamate-1-semialdehyde 2,1-aminomutase</fullName>
        <shortName evidence="8">GSA</shortName>
        <ecNumber evidence="8">5.4.3.8</ecNumber>
    </recommendedName>
    <alternativeName>
        <fullName evidence="8">Glutamate-1-semialdehyde aminotransferase</fullName>
        <shortName evidence="8">GSA-AT</shortName>
    </alternativeName>
</protein>
<evidence type="ECO:0000313" key="10">
    <source>
        <dbReference type="Proteomes" id="UP000612282"/>
    </source>
</evidence>
<evidence type="ECO:0000256" key="6">
    <source>
        <dbReference type="ARBA" id="ARBA00023235"/>
    </source>
</evidence>
<evidence type="ECO:0000256" key="1">
    <source>
        <dbReference type="ARBA" id="ARBA00001579"/>
    </source>
</evidence>
<dbReference type="EMBL" id="BOMG01000085">
    <property type="protein sequence ID" value="GID58456.1"/>
    <property type="molecule type" value="Genomic_DNA"/>
</dbReference>
<evidence type="ECO:0000256" key="2">
    <source>
        <dbReference type="ARBA" id="ARBA00001933"/>
    </source>
</evidence>
<keyword evidence="7 8" id="KW-0627">Porphyrin biosynthesis</keyword>
<dbReference type="Pfam" id="PF00202">
    <property type="entry name" value="Aminotran_3"/>
    <property type="match status" value="1"/>
</dbReference>
<comment type="cofactor">
    <cofactor evidence="2 8">
        <name>pyridoxal 5'-phosphate</name>
        <dbReference type="ChEBI" id="CHEBI:597326"/>
    </cofactor>
</comment>
<dbReference type="InterPro" id="IPR015422">
    <property type="entry name" value="PyrdxlP-dep_Trfase_small"/>
</dbReference>
<organism evidence="9 10">
    <name type="scientific">Actinoplanes couchii</name>
    <dbReference type="NCBI Taxonomy" id="403638"/>
    <lineage>
        <taxon>Bacteria</taxon>
        <taxon>Bacillati</taxon>
        <taxon>Actinomycetota</taxon>
        <taxon>Actinomycetes</taxon>
        <taxon>Micromonosporales</taxon>
        <taxon>Micromonosporaceae</taxon>
        <taxon>Actinoplanes</taxon>
    </lineage>
</organism>
<dbReference type="Gene3D" id="3.40.640.10">
    <property type="entry name" value="Type I PLP-dependent aspartate aminotransferase-like (Major domain)"/>
    <property type="match status" value="1"/>
</dbReference>
<feature type="modified residue" description="N6-(pyridoxal phosphate)lysine" evidence="8">
    <location>
        <position position="279"/>
    </location>
</feature>
<sequence>MTTTYPTEGLPYPEDAPVSQALFDRAQAIVPGGVNSPVRAFRAVGGTPRFMASGTGPWLTDVDGRRYVDLVCSWGPLIHGHAHPEIIDAVQKAAALGTSFGTPTAGEVDLAEEIVRRTPIDEVRLVNSGTEATMTAIRLARGFTGRSKIVKFAGCYHGHVDALLAAAGSGVATLGLPDSPGVTGAAAGETIVLPYNDVAAVESIFAAEGDQIAAIITEAAPGNMGVVTPRDGFNQALAEIAHRHGALLVVDEVMTGFRVSAGGWAGLHPVDADLFTFGKVMGGGLPAAAFGGRREIMSRLAPAGPVYQAGTLSGNPLACAAGLASLRLADEAAYKRLDELAGVISGLCSDALSAAGVPHRLQFAGNMFSIFFTEDEVVDYDSAKTQNAAAFKAFFHTMLANGVYLPPSAFESWFVSTAIDDAALNVIAAAAPLAARAAAGA</sequence>
<dbReference type="NCBIfam" id="TIGR00713">
    <property type="entry name" value="hemL"/>
    <property type="match status" value="1"/>
</dbReference>
<evidence type="ECO:0000256" key="4">
    <source>
        <dbReference type="ARBA" id="ARBA00008981"/>
    </source>
</evidence>
<dbReference type="Gene3D" id="3.90.1150.10">
    <property type="entry name" value="Aspartate Aminotransferase, domain 1"/>
    <property type="match status" value="1"/>
</dbReference>
<evidence type="ECO:0000256" key="8">
    <source>
        <dbReference type="HAMAP-Rule" id="MF_00375"/>
    </source>
</evidence>
<keyword evidence="10" id="KW-1185">Reference proteome</keyword>
<dbReference type="CDD" id="cd00610">
    <property type="entry name" value="OAT_like"/>
    <property type="match status" value="1"/>
</dbReference>
<name>A0ABQ3XIX4_9ACTN</name>